<keyword evidence="1" id="KW-1133">Transmembrane helix</keyword>
<feature type="transmembrane region" description="Helical" evidence="1">
    <location>
        <begin position="29"/>
        <end position="48"/>
    </location>
</feature>
<organism evidence="2 3">
    <name type="scientific">Huberarchaeum crystalense</name>
    <dbReference type="NCBI Taxonomy" id="2014257"/>
    <lineage>
        <taxon>Archaea</taxon>
        <taxon>Candidatus Huberarchaeota</taxon>
        <taxon>Candidatus Huberarchaeia</taxon>
        <taxon>Candidatus Huberarchaeales</taxon>
        <taxon>Candidatus Huberarchaeaceae</taxon>
        <taxon>Candidatus Huberarchaeum</taxon>
    </lineage>
</organism>
<dbReference type="Proteomes" id="UP000229789">
    <property type="component" value="Unassembled WGS sequence"/>
</dbReference>
<name>A0A2G9LJF8_HUBC1</name>
<protein>
    <submittedName>
        <fullName evidence="2">Uncharacterized protein</fullName>
    </submittedName>
</protein>
<dbReference type="AlphaFoldDB" id="A0A2G9LJF8"/>
<proteinExistence type="predicted"/>
<comment type="caution">
    <text evidence="2">The sequence shown here is derived from an EMBL/GenBank/DDBJ whole genome shotgun (WGS) entry which is preliminary data.</text>
</comment>
<sequence>KTPIVFASIQTAGLSAISFGIFQLYQSNLLGGIIMVAVVAVGWFLLYVKYDGILSNIFNIHPSN</sequence>
<gene>
    <name evidence="2" type="ORF">COW69_01330</name>
</gene>
<keyword evidence="1" id="KW-0472">Membrane</keyword>
<feature type="non-terminal residue" evidence="2">
    <location>
        <position position="1"/>
    </location>
</feature>
<accession>A0A2G9LJF8</accession>
<evidence type="ECO:0000313" key="3">
    <source>
        <dbReference type="Proteomes" id="UP000229789"/>
    </source>
</evidence>
<evidence type="ECO:0000256" key="1">
    <source>
        <dbReference type="SAM" id="Phobius"/>
    </source>
</evidence>
<dbReference type="EMBL" id="PCUF01000015">
    <property type="protein sequence ID" value="PIN66592.1"/>
    <property type="molecule type" value="Genomic_DNA"/>
</dbReference>
<evidence type="ECO:0000313" key="2">
    <source>
        <dbReference type="EMBL" id="PIN66592.1"/>
    </source>
</evidence>
<reference evidence="2 3" key="1">
    <citation type="submission" date="2017-09" db="EMBL/GenBank/DDBJ databases">
        <title>Depth-based differentiation of microbial function through sediment-hosted aquifers and enrichment of novel symbionts in the deep terrestrial subsurface.</title>
        <authorList>
            <person name="Probst A.J."/>
            <person name="Ladd B."/>
            <person name="Jarett J.K."/>
            <person name="Geller-Mcgrath D.E."/>
            <person name="Sieber C.M."/>
            <person name="Emerson J.B."/>
            <person name="Anantharaman K."/>
            <person name="Thomas B.C."/>
            <person name="Malmstrom R."/>
            <person name="Stieglmeier M."/>
            <person name="Klingl A."/>
            <person name="Woyke T."/>
            <person name="Ryan C.M."/>
            <person name="Banfield J.F."/>
        </authorList>
    </citation>
    <scope>NUCLEOTIDE SEQUENCE [LARGE SCALE GENOMIC DNA]</scope>
    <source>
        <strain evidence="2">CG18_big_fil_WC_8_21_14_2_50_31_19</strain>
    </source>
</reference>
<keyword evidence="1" id="KW-0812">Transmembrane</keyword>